<dbReference type="FunFam" id="3.30.70.20:FF:000015">
    <property type="entry name" value="Electron transfer flavoprotein-ubiquinone oxidoreductase"/>
    <property type="match status" value="1"/>
</dbReference>
<evidence type="ECO:0000256" key="10">
    <source>
        <dbReference type="ARBA" id="ARBA00022827"/>
    </source>
</evidence>
<comment type="cofactor">
    <cofactor evidence="2">
        <name>FAD</name>
        <dbReference type="ChEBI" id="CHEBI:57692"/>
    </cofactor>
</comment>
<dbReference type="Gene3D" id="3.30.70.20">
    <property type="match status" value="1"/>
</dbReference>
<evidence type="ECO:0000256" key="1">
    <source>
        <dbReference type="ARBA" id="ARBA00001966"/>
    </source>
</evidence>
<dbReference type="PROSITE" id="PS51379">
    <property type="entry name" value="4FE4S_FER_2"/>
    <property type="match status" value="1"/>
</dbReference>
<comment type="caution">
    <text evidence="21">The sequence shown here is derived from an EMBL/GenBank/DDBJ whole genome shotgun (WGS) entry which is preliminary data.</text>
</comment>
<keyword evidence="18" id="KW-0472">Membrane</keyword>
<evidence type="ECO:0000256" key="11">
    <source>
        <dbReference type="ARBA" id="ARBA00022946"/>
    </source>
</evidence>
<dbReference type="SUPFAM" id="SSF54373">
    <property type="entry name" value="FAD-linked reductases, C-terminal domain"/>
    <property type="match status" value="1"/>
</dbReference>
<keyword evidence="7" id="KW-0285">Flavoprotein</keyword>
<dbReference type="InterPro" id="IPR036188">
    <property type="entry name" value="FAD/NAD-bd_sf"/>
</dbReference>
<dbReference type="InterPro" id="IPR049398">
    <property type="entry name" value="ETF-QO/FixC_UQ-bd"/>
</dbReference>
<evidence type="ECO:0000256" key="15">
    <source>
        <dbReference type="ARBA" id="ARBA00023014"/>
    </source>
</evidence>
<dbReference type="SUPFAM" id="SSF51905">
    <property type="entry name" value="FAD/NAD(P)-binding domain"/>
    <property type="match status" value="1"/>
</dbReference>
<evidence type="ECO:0000256" key="8">
    <source>
        <dbReference type="ARBA" id="ARBA00022723"/>
    </source>
</evidence>
<name>A0A0F9D0W0_9ZZZZ</name>
<evidence type="ECO:0000256" key="6">
    <source>
        <dbReference type="ARBA" id="ARBA00022448"/>
    </source>
</evidence>
<evidence type="ECO:0000256" key="9">
    <source>
        <dbReference type="ARBA" id="ARBA00022792"/>
    </source>
</evidence>
<dbReference type="GO" id="GO:0046872">
    <property type="term" value="F:metal ion binding"/>
    <property type="evidence" value="ECO:0007669"/>
    <property type="project" value="UniProtKB-KW"/>
</dbReference>
<evidence type="ECO:0000256" key="19">
    <source>
        <dbReference type="ARBA" id="ARBA00032754"/>
    </source>
</evidence>
<comment type="subcellular location">
    <subcellularLocation>
        <location evidence="4">Mitochondrion inner membrane</location>
    </subcellularLocation>
</comment>
<dbReference type="PANTHER" id="PTHR10617:SF107">
    <property type="entry name" value="ELECTRON TRANSFER FLAVOPROTEIN-UBIQUINONE OXIDOREDUCTASE, MITOCHONDRIAL"/>
    <property type="match status" value="1"/>
</dbReference>
<evidence type="ECO:0000256" key="17">
    <source>
        <dbReference type="ARBA" id="ARBA00023128"/>
    </source>
</evidence>
<keyword evidence="14" id="KW-0408">Iron</keyword>
<evidence type="ECO:0000256" key="13">
    <source>
        <dbReference type="ARBA" id="ARBA00023002"/>
    </source>
</evidence>
<dbReference type="PANTHER" id="PTHR10617">
    <property type="entry name" value="ELECTRON TRANSFER FLAVOPROTEIN-UBIQUINONE OXIDOREDUCTASE"/>
    <property type="match status" value="1"/>
</dbReference>
<dbReference type="InterPro" id="IPR040156">
    <property type="entry name" value="ETF-QO"/>
</dbReference>
<dbReference type="Gene3D" id="3.30.9.90">
    <property type="match status" value="1"/>
</dbReference>
<dbReference type="GO" id="GO:0004174">
    <property type="term" value="F:electron-transferring-flavoprotein dehydrogenase activity"/>
    <property type="evidence" value="ECO:0007669"/>
    <property type="project" value="UniProtKB-EC"/>
</dbReference>
<keyword evidence="8" id="KW-0479">Metal-binding</keyword>
<keyword evidence="17" id="KW-0496">Mitochondrion</keyword>
<keyword evidence="10" id="KW-0274">FAD</keyword>
<dbReference type="GO" id="GO:0051536">
    <property type="term" value="F:iron-sulfur cluster binding"/>
    <property type="evidence" value="ECO:0007669"/>
    <property type="project" value="UniProtKB-KW"/>
</dbReference>
<dbReference type="Gene3D" id="3.50.50.60">
    <property type="entry name" value="FAD/NAD(P)-binding domain"/>
    <property type="match status" value="1"/>
</dbReference>
<gene>
    <name evidence="21" type="ORF">LCGC14_2336270</name>
</gene>
<keyword evidence="9" id="KW-0999">Mitochondrion inner membrane</keyword>
<keyword evidence="6" id="KW-0813">Transport</keyword>
<keyword evidence="12" id="KW-0249">Electron transport</keyword>
<dbReference type="Pfam" id="PF21162">
    <property type="entry name" value="ETFQO_UQ-bd"/>
    <property type="match status" value="1"/>
</dbReference>
<reference evidence="21" key="1">
    <citation type="journal article" date="2015" name="Nature">
        <title>Complex archaea that bridge the gap between prokaryotes and eukaryotes.</title>
        <authorList>
            <person name="Spang A."/>
            <person name="Saw J.H."/>
            <person name="Jorgensen S.L."/>
            <person name="Zaremba-Niedzwiedzka K."/>
            <person name="Martijn J."/>
            <person name="Lind A.E."/>
            <person name="van Eijk R."/>
            <person name="Schleper C."/>
            <person name="Guy L."/>
            <person name="Ettema T.J."/>
        </authorList>
    </citation>
    <scope>NUCLEOTIDE SEQUENCE</scope>
</reference>
<dbReference type="EC" id="1.5.5.1" evidence="5"/>
<dbReference type="Pfam" id="PF05187">
    <property type="entry name" value="Fer4_ETF_QO"/>
    <property type="match status" value="1"/>
</dbReference>
<organism evidence="21">
    <name type="scientific">marine sediment metagenome</name>
    <dbReference type="NCBI Taxonomy" id="412755"/>
    <lineage>
        <taxon>unclassified sequences</taxon>
        <taxon>metagenomes</taxon>
        <taxon>ecological metagenomes</taxon>
    </lineage>
</organism>
<evidence type="ECO:0000256" key="18">
    <source>
        <dbReference type="ARBA" id="ARBA00023136"/>
    </source>
</evidence>
<dbReference type="InterPro" id="IPR007859">
    <property type="entry name" value="ETF-QO/FixX_C"/>
</dbReference>
<protein>
    <recommendedName>
        <fullName evidence="5">electron-transferring-flavoprotein dehydrogenase</fullName>
        <ecNumber evidence="5">1.5.5.1</ecNumber>
    </recommendedName>
    <alternativeName>
        <fullName evidence="19">Electron-transferring-flavoprotein dehydrogenase</fullName>
    </alternativeName>
</protein>
<evidence type="ECO:0000256" key="5">
    <source>
        <dbReference type="ARBA" id="ARBA00012696"/>
    </source>
</evidence>
<evidence type="ECO:0000256" key="7">
    <source>
        <dbReference type="ARBA" id="ARBA00022630"/>
    </source>
</evidence>
<evidence type="ECO:0000256" key="4">
    <source>
        <dbReference type="ARBA" id="ARBA00004273"/>
    </source>
</evidence>
<dbReference type="InterPro" id="IPR017896">
    <property type="entry name" value="4Fe4S_Fe-S-bd"/>
</dbReference>
<dbReference type="SUPFAM" id="SSF54862">
    <property type="entry name" value="4Fe-4S ferredoxins"/>
    <property type="match status" value="1"/>
</dbReference>
<evidence type="ECO:0000256" key="3">
    <source>
        <dbReference type="ARBA" id="ARBA00002819"/>
    </source>
</evidence>
<sequence>MIEKGDTIGSHAISGAILDPIALKELIPDYLERGCPIEQTECRDHLYFLTRKGAFSIPFTPKYLHNEACLVISLSKFTRWLGGLAEEMGANIFPGFAGTEVLYNADASCVIGVRTGDKGIDKHGEKKSNYEPGIDLMAKVSVFGEGSKGSLIRDLDKKMDIFSNKMPQVFETAIKEVIEIPESSPFLSAETTVFHTFGYPLGLNTKGGGFLYKLKDNRVCCGLVVALDYKDPFLEPYEAFLRFKRHPLIAKIIQGGKVLQQGAKTLSAGGYYTMPTLVANGAVFVGDSASMLNTQRLKGIHTAMKSGMLAAEAIIFALEKNDFSTKTLRKYELGVEKSWIKDERYKARNFTQALSQKGFLKFMHVGVQYFTGGRGLKDPLTIKEDSSTLKPLTPKKANKAKTAIPQHFDGTLYVDKLTGVYLSGTKHEEDQPCHLIVHDTRICETKCFESYRNPCVLFCPGKVYEIKETPQGKRQLVINPSNCLHCKTCEVKDPFENITWTCPEGGGGPNYSMV</sequence>
<evidence type="ECO:0000256" key="14">
    <source>
        <dbReference type="ARBA" id="ARBA00023004"/>
    </source>
</evidence>
<keyword evidence="13" id="KW-0560">Oxidoreductase</keyword>
<feature type="domain" description="4Fe-4S ferredoxin-type" evidence="20">
    <location>
        <begin position="474"/>
        <end position="503"/>
    </location>
</feature>
<comment type="cofactor">
    <cofactor evidence="1">
        <name>[4Fe-4S] cluster</name>
        <dbReference type="ChEBI" id="CHEBI:49883"/>
    </cofactor>
</comment>
<evidence type="ECO:0000313" key="21">
    <source>
        <dbReference type="EMBL" id="KKL47366.1"/>
    </source>
</evidence>
<keyword evidence="16" id="KW-0830">Ubiquinone</keyword>
<dbReference type="AlphaFoldDB" id="A0A0F9D0W0"/>
<keyword evidence="15" id="KW-0411">Iron-sulfur</keyword>
<evidence type="ECO:0000256" key="12">
    <source>
        <dbReference type="ARBA" id="ARBA00022982"/>
    </source>
</evidence>
<evidence type="ECO:0000256" key="2">
    <source>
        <dbReference type="ARBA" id="ARBA00001974"/>
    </source>
</evidence>
<dbReference type="GO" id="GO:0005743">
    <property type="term" value="C:mitochondrial inner membrane"/>
    <property type="evidence" value="ECO:0007669"/>
    <property type="project" value="UniProtKB-SubCell"/>
</dbReference>
<dbReference type="EMBL" id="LAZR01033693">
    <property type="protein sequence ID" value="KKL47366.1"/>
    <property type="molecule type" value="Genomic_DNA"/>
</dbReference>
<keyword evidence="11" id="KW-0809">Transit peptide</keyword>
<evidence type="ECO:0000259" key="20">
    <source>
        <dbReference type="PROSITE" id="PS51379"/>
    </source>
</evidence>
<evidence type="ECO:0000256" key="16">
    <source>
        <dbReference type="ARBA" id="ARBA00023075"/>
    </source>
</evidence>
<comment type="function">
    <text evidence="3">Accepts electrons from ETF and reduces ubiquinone.</text>
</comment>
<proteinExistence type="predicted"/>
<accession>A0A0F9D0W0</accession>